<sequence length="18" mass="2185">MFYITNTHTKHKEHADIV</sequence>
<dbReference type="Proteomes" id="UP000054988">
    <property type="component" value="Unassembled WGS sequence"/>
</dbReference>
<protein>
    <submittedName>
        <fullName evidence="1">Uncharacterized protein</fullName>
    </submittedName>
</protein>
<dbReference type="AlphaFoldDB" id="A0A0W0FZ00"/>
<evidence type="ECO:0000313" key="1">
    <source>
        <dbReference type="EMBL" id="KTB41570.1"/>
    </source>
</evidence>
<accession>A0A0W0FZ00</accession>
<organism evidence="1 2">
    <name type="scientific">Moniliophthora roreri</name>
    <name type="common">Frosty pod rot fungus</name>
    <name type="synonym">Monilia roreri</name>
    <dbReference type="NCBI Taxonomy" id="221103"/>
    <lineage>
        <taxon>Eukaryota</taxon>
        <taxon>Fungi</taxon>
        <taxon>Dikarya</taxon>
        <taxon>Basidiomycota</taxon>
        <taxon>Agaricomycotina</taxon>
        <taxon>Agaricomycetes</taxon>
        <taxon>Agaricomycetidae</taxon>
        <taxon>Agaricales</taxon>
        <taxon>Marasmiineae</taxon>
        <taxon>Marasmiaceae</taxon>
        <taxon>Moniliophthora</taxon>
    </lineage>
</organism>
<evidence type="ECO:0000313" key="2">
    <source>
        <dbReference type="Proteomes" id="UP000054988"/>
    </source>
</evidence>
<name>A0A0W0FZ00_MONRR</name>
<comment type="caution">
    <text evidence="1">The sequence shown here is derived from an EMBL/GenBank/DDBJ whole genome shotgun (WGS) entry which is preliminary data.</text>
</comment>
<gene>
    <name evidence="1" type="ORF">WG66_5719</name>
</gene>
<dbReference type="EMBL" id="LATX01001438">
    <property type="protein sequence ID" value="KTB41570.1"/>
    <property type="molecule type" value="Genomic_DNA"/>
</dbReference>
<reference evidence="1 2" key="1">
    <citation type="submission" date="2015-12" db="EMBL/GenBank/DDBJ databases">
        <title>Draft genome sequence of Moniliophthora roreri, the causal agent of frosty pod rot of cacao.</title>
        <authorList>
            <person name="Aime M.C."/>
            <person name="Diaz-Valderrama J.R."/>
            <person name="Kijpornyongpan T."/>
            <person name="Phillips-Mora W."/>
        </authorList>
    </citation>
    <scope>NUCLEOTIDE SEQUENCE [LARGE SCALE GENOMIC DNA]</scope>
    <source>
        <strain evidence="1 2">MCA 2952</strain>
    </source>
</reference>
<proteinExistence type="predicted"/>